<comment type="caution">
    <text evidence="2">The sequence shown here is derived from an EMBL/GenBank/DDBJ whole genome shotgun (WGS) entry which is preliminary data.</text>
</comment>
<accession>A0ABT3T007</accession>
<feature type="transmembrane region" description="Helical" evidence="1">
    <location>
        <begin position="181"/>
        <end position="201"/>
    </location>
</feature>
<feature type="transmembrane region" description="Helical" evidence="1">
    <location>
        <begin position="18"/>
        <end position="40"/>
    </location>
</feature>
<reference evidence="2" key="1">
    <citation type="submission" date="2019-02" db="EMBL/GenBank/DDBJ databases">
        <authorList>
            <person name="Li S.-H."/>
        </authorList>
    </citation>
    <scope>NUCLEOTIDE SEQUENCE</scope>
    <source>
        <strain evidence="2">IMCC8485</strain>
    </source>
</reference>
<sequence>MEQPQEAFEKMARAPATLLIKQAAVHLALWVIALSLFAAADSWSQLTGWTLATLLTVLTGIAAGFLTVNLVHEWFHYLGAKFSAADYTVRDKPSLFVFDWNFEKNTLNKFFSMSVAGTVGGVLALWAVFSAVDTDTAGRAALVAGAAASFAFGSIIEWPVLMRTRRSKNPMSELAKINPKVLGRASAGSAIAGLLCWWALIG</sequence>
<protein>
    <submittedName>
        <fullName evidence="2">Uncharacterized protein</fullName>
    </submittedName>
</protein>
<feature type="transmembrane region" description="Helical" evidence="1">
    <location>
        <begin position="141"/>
        <end position="161"/>
    </location>
</feature>
<feature type="transmembrane region" description="Helical" evidence="1">
    <location>
        <begin position="46"/>
        <end position="71"/>
    </location>
</feature>
<keyword evidence="1" id="KW-1133">Transmembrane helix</keyword>
<proteinExistence type="predicted"/>
<dbReference type="RefSeq" id="WP_279254227.1">
    <property type="nucleotide sequence ID" value="NZ_SHNP01000009.1"/>
</dbReference>
<dbReference type="EMBL" id="SHNP01000009">
    <property type="protein sequence ID" value="MCX2975596.1"/>
    <property type="molecule type" value="Genomic_DNA"/>
</dbReference>
<keyword evidence="1" id="KW-0472">Membrane</keyword>
<gene>
    <name evidence="2" type="ORF">EYC87_18600</name>
</gene>
<evidence type="ECO:0000313" key="2">
    <source>
        <dbReference type="EMBL" id="MCX2975596.1"/>
    </source>
</evidence>
<name>A0ABT3T007_9GAMM</name>
<feature type="transmembrane region" description="Helical" evidence="1">
    <location>
        <begin position="110"/>
        <end position="129"/>
    </location>
</feature>
<keyword evidence="1" id="KW-0812">Transmembrane</keyword>
<keyword evidence="3" id="KW-1185">Reference proteome</keyword>
<evidence type="ECO:0000256" key="1">
    <source>
        <dbReference type="SAM" id="Phobius"/>
    </source>
</evidence>
<evidence type="ECO:0000313" key="3">
    <source>
        <dbReference type="Proteomes" id="UP001143307"/>
    </source>
</evidence>
<dbReference type="Proteomes" id="UP001143307">
    <property type="component" value="Unassembled WGS sequence"/>
</dbReference>
<organism evidence="2 3">
    <name type="scientific">Candidatus Seongchinamella marina</name>
    <dbReference type="NCBI Taxonomy" id="2518990"/>
    <lineage>
        <taxon>Bacteria</taxon>
        <taxon>Pseudomonadati</taxon>
        <taxon>Pseudomonadota</taxon>
        <taxon>Gammaproteobacteria</taxon>
        <taxon>Cellvibrionales</taxon>
        <taxon>Halieaceae</taxon>
        <taxon>Seongchinamella</taxon>
    </lineage>
</organism>